<evidence type="ECO:0000259" key="6">
    <source>
        <dbReference type="SMART" id="SM00988"/>
    </source>
</evidence>
<organism evidence="7 8">
    <name type="scientific">Desulfofundulus salinus</name>
    <dbReference type="NCBI Taxonomy" id="2419843"/>
    <lineage>
        <taxon>Bacteria</taxon>
        <taxon>Bacillati</taxon>
        <taxon>Bacillota</taxon>
        <taxon>Clostridia</taxon>
        <taxon>Eubacteriales</taxon>
        <taxon>Peptococcaceae</taxon>
        <taxon>Desulfofundulus</taxon>
    </lineage>
</organism>
<comment type="similarity">
    <text evidence="5">Belongs to the UreE family.</text>
</comment>
<dbReference type="Gene3D" id="3.30.70.790">
    <property type="entry name" value="UreE, C-terminal domain"/>
    <property type="match status" value="1"/>
</dbReference>
<keyword evidence="4 5" id="KW-0143">Chaperone</keyword>
<evidence type="ECO:0000256" key="2">
    <source>
        <dbReference type="ARBA" id="ARBA00022490"/>
    </source>
</evidence>
<dbReference type="PIRSF" id="PIRSF036402">
    <property type="entry name" value="Ureas_acces_UreE"/>
    <property type="match status" value="1"/>
</dbReference>
<comment type="caution">
    <text evidence="7">The sequence shown here is derived from an EMBL/GenBank/DDBJ whole genome shotgun (WGS) entry which is preliminary data.</text>
</comment>
<reference evidence="7 8" key="1">
    <citation type="submission" date="2018-10" db="EMBL/GenBank/DDBJ databases">
        <authorList>
            <person name="Grouzdev D.S."/>
            <person name="Krutkina M.S."/>
            <person name="Tourova T.P."/>
            <person name="Nazina T.N."/>
        </authorList>
    </citation>
    <scope>NUCLEOTIDE SEQUENCE [LARGE SCALE GENOMIC DNA]</scope>
    <source>
        <strain evidence="7 8">435</strain>
    </source>
</reference>
<dbReference type="SMART" id="SM00988">
    <property type="entry name" value="UreE_N"/>
    <property type="match status" value="1"/>
</dbReference>
<dbReference type="GO" id="GO:0005737">
    <property type="term" value="C:cytoplasm"/>
    <property type="evidence" value="ECO:0007669"/>
    <property type="project" value="UniProtKB-SubCell"/>
</dbReference>
<dbReference type="GO" id="GO:0006457">
    <property type="term" value="P:protein folding"/>
    <property type="evidence" value="ECO:0007669"/>
    <property type="project" value="InterPro"/>
</dbReference>
<dbReference type="CDD" id="cd00571">
    <property type="entry name" value="UreE"/>
    <property type="match status" value="1"/>
</dbReference>
<dbReference type="InterPro" id="IPR007864">
    <property type="entry name" value="UreE_C_dom"/>
</dbReference>
<gene>
    <name evidence="5" type="primary">ureE</name>
    <name evidence="7" type="ORF">D7024_03555</name>
</gene>
<dbReference type="Proteomes" id="UP000271256">
    <property type="component" value="Unassembled WGS sequence"/>
</dbReference>
<dbReference type="GO" id="GO:0016151">
    <property type="term" value="F:nickel cation binding"/>
    <property type="evidence" value="ECO:0007669"/>
    <property type="project" value="UniProtKB-UniRule"/>
</dbReference>
<dbReference type="GO" id="GO:0019627">
    <property type="term" value="P:urea metabolic process"/>
    <property type="evidence" value="ECO:0007669"/>
    <property type="project" value="InterPro"/>
</dbReference>
<keyword evidence="3 5" id="KW-0533">Nickel</keyword>
<name>A0A494WS68_9FIRM</name>
<dbReference type="SUPFAM" id="SSF69287">
    <property type="entry name" value="Urease metallochaperone UreE, N-terminal domain"/>
    <property type="match status" value="1"/>
</dbReference>
<evidence type="ECO:0000256" key="4">
    <source>
        <dbReference type="ARBA" id="ARBA00023186"/>
    </source>
</evidence>
<evidence type="ECO:0000256" key="5">
    <source>
        <dbReference type="HAMAP-Rule" id="MF_00822"/>
    </source>
</evidence>
<comment type="function">
    <text evidence="5">Involved in urease metallocenter assembly. Binds nickel. Probably functions as a nickel donor during metallocenter assembly.</text>
</comment>
<evidence type="ECO:0000313" key="8">
    <source>
        <dbReference type="Proteomes" id="UP000271256"/>
    </source>
</evidence>
<dbReference type="InterPro" id="IPR036118">
    <property type="entry name" value="UreE_N_sf"/>
</dbReference>
<dbReference type="Pfam" id="PF02814">
    <property type="entry name" value="UreE_N"/>
    <property type="match status" value="1"/>
</dbReference>
<dbReference type="Pfam" id="PF05194">
    <property type="entry name" value="UreE_C"/>
    <property type="match status" value="1"/>
</dbReference>
<evidence type="ECO:0000256" key="1">
    <source>
        <dbReference type="ARBA" id="ARBA00004496"/>
    </source>
</evidence>
<dbReference type="Gene3D" id="2.60.260.20">
    <property type="entry name" value="Urease metallochaperone UreE, N-terminal domain"/>
    <property type="match status" value="1"/>
</dbReference>
<dbReference type="InterPro" id="IPR004029">
    <property type="entry name" value="UreE_N"/>
</dbReference>
<dbReference type="HAMAP" id="MF_00822">
    <property type="entry name" value="UreE"/>
    <property type="match status" value="1"/>
</dbReference>
<comment type="subcellular location">
    <subcellularLocation>
        <location evidence="1 5">Cytoplasm</location>
    </subcellularLocation>
</comment>
<dbReference type="EMBL" id="RBWE01000001">
    <property type="protein sequence ID" value="RKO66109.1"/>
    <property type="molecule type" value="Genomic_DNA"/>
</dbReference>
<dbReference type="GO" id="GO:0051082">
    <property type="term" value="F:unfolded protein binding"/>
    <property type="evidence" value="ECO:0007669"/>
    <property type="project" value="UniProtKB-UniRule"/>
</dbReference>
<keyword evidence="8" id="KW-1185">Reference proteome</keyword>
<dbReference type="AlphaFoldDB" id="A0A494WS68"/>
<accession>A0A494WS68</accession>
<dbReference type="OrthoDB" id="9810882at2"/>
<proteinExistence type="inferred from homology"/>
<dbReference type="InterPro" id="IPR012406">
    <property type="entry name" value="UreE"/>
</dbReference>
<dbReference type="RefSeq" id="WP_121450555.1">
    <property type="nucleotide sequence ID" value="NZ_RBWE01000001.1"/>
</dbReference>
<protein>
    <recommendedName>
        <fullName evidence="5">Urease accessory protein UreE</fullName>
    </recommendedName>
</protein>
<dbReference type="GO" id="GO:0065003">
    <property type="term" value="P:protein-containing complex assembly"/>
    <property type="evidence" value="ECO:0007669"/>
    <property type="project" value="InterPro"/>
</dbReference>
<sequence length="147" mass="16850">MIVSKIVGNIKNFPCANRRVERLYLSWDELGKRIIRKTTDTGTDIALVLSETGSLHEGDIIYVDEEKLILVELRPLDAIVVRPKDLFEMGRLCYVLGNRHLPIFIEGEDVITPYDSATWDFLCRNGFDIERCERGISHACRLSGHHH</sequence>
<evidence type="ECO:0000313" key="7">
    <source>
        <dbReference type="EMBL" id="RKO66109.1"/>
    </source>
</evidence>
<evidence type="ECO:0000256" key="3">
    <source>
        <dbReference type="ARBA" id="ARBA00022596"/>
    </source>
</evidence>
<keyword evidence="2 5" id="KW-0963">Cytoplasm</keyword>
<dbReference type="SUPFAM" id="SSF69737">
    <property type="entry name" value="Urease metallochaperone UreE, C-terminal domain"/>
    <property type="match status" value="1"/>
</dbReference>
<feature type="domain" description="UreE urease accessory N-terminal" evidence="6">
    <location>
        <begin position="6"/>
        <end position="69"/>
    </location>
</feature>